<keyword evidence="11" id="KW-1185">Reference proteome</keyword>
<keyword evidence="7" id="KW-0143">Chaperone</keyword>
<gene>
    <name evidence="10" type="ORF">EIN_098620</name>
</gene>
<evidence type="ECO:0000259" key="9">
    <source>
        <dbReference type="Pfam" id="PF02889"/>
    </source>
</evidence>
<dbReference type="EMBL" id="KB206860">
    <property type="protein sequence ID" value="ELP87535.1"/>
    <property type="molecule type" value="Genomic_DNA"/>
</dbReference>
<evidence type="ECO:0000256" key="8">
    <source>
        <dbReference type="SAM" id="Phobius"/>
    </source>
</evidence>
<dbReference type="GO" id="GO:0006614">
    <property type="term" value="P:SRP-dependent cotranslational protein targeting to membrane"/>
    <property type="evidence" value="ECO:0007669"/>
    <property type="project" value="TreeGrafter"/>
</dbReference>
<evidence type="ECO:0000256" key="2">
    <source>
        <dbReference type="ARBA" id="ARBA00004240"/>
    </source>
</evidence>
<evidence type="ECO:0000256" key="1">
    <source>
        <dbReference type="ARBA" id="ARBA00004141"/>
    </source>
</evidence>
<evidence type="ECO:0000313" key="11">
    <source>
        <dbReference type="Proteomes" id="UP000014680"/>
    </source>
</evidence>
<dbReference type="Gene3D" id="1.10.3380.10">
    <property type="entry name" value="Sec63 N-terminal domain-like domain"/>
    <property type="match status" value="1"/>
</dbReference>
<keyword evidence="4" id="KW-0256">Endoplasmic reticulum</keyword>
<evidence type="ECO:0000313" key="10">
    <source>
        <dbReference type="EMBL" id="ELP87535.1"/>
    </source>
</evidence>
<dbReference type="AlphaFoldDB" id="A0A0A1U0V2"/>
<dbReference type="GO" id="GO:0031207">
    <property type="term" value="C:Sec62/Sec63 complex"/>
    <property type="evidence" value="ECO:0007669"/>
    <property type="project" value="TreeGrafter"/>
</dbReference>
<dbReference type="Proteomes" id="UP000014680">
    <property type="component" value="Unassembled WGS sequence"/>
</dbReference>
<dbReference type="PANTHER" id="PTHR24075">
    <property type="entry name" value="SEC63 DOMAIN-CONTAINING"/>
    <property type="match status" value="1"/>
</dbReference>
<dbReference type="GO" id="GO:0003723">
    <property type="term" value="F:RNA binding"/>
    <property type="evidence" value="ECO:0007669"/>
    <property type="project" value="TreeGrafter"/>
</dbReference>
<proteinExistence type="predicted"/>
<dbReference type="OrthoDB" id="29387at2759"/>
<keyword evidence="5 8" id="KW-1133">Transmembrane helix</keyword>
<dbReference type="OMA" id="ICYNEHQ"/>
<feature type="transmembrane region" description="Helical" evidence="8">
    <location>
        <begin position="12"/>
        <end position="36"/>
    </location>
</feature>
<protein>
    <recommendedName>
        <fullName evidence="9">SEC63 domain-containing protein</fullName>
    </recommendedName>
</protein>
<evidence type="ECO:0000256" key="6">
    <source>
        <dbReference type="ARBA" id="ARBA00023136"/>
    </source>
</evidence>
<dbReference type="GO" id="GO:0006620">
    <property type="term" value="P:post-translational protein targeting to endoplasmic reticulum membrane"/>
    <property type="evidence" value="ECO:0007669"/>
    <property type="project" value="TreeGrafter"/>
</dbReference>
<dbReference type="PANTHER" id="PTHR24075:SF0">
    <property type="entry name" value="TRANSLOCATION PROTEIN SEC63 HOMOLOG"/>
    <property type="match status" value="1"/>
</dbReference>
<dbReference type="KEGG" id="eiv:EIN_098620"/>
<dbReference type="InterPro" id="IPR014756">
    <property type="entry name" value="Ig_E-set"/>
</dbReference>
<evidence type="ECO:0000256" key="5">
    <source>
        <dbReference type="ARBA" id="ARBA00022989"/>
    </source>
</evidence>
<dbReference type="GO" id="GO:0008320">
    <property type="term" value="F:protein transmembrane transporter activity"/>
    <property type="evidence" value="ECO:0007669"/>
    <property type="project" value="TreeGrafter"/>
</dbReference>
<reference evidence="10 11" key="1">
    <citation type="submission" date="2012-10" db="EMBL/GenBank/DDBJ databases">
        <authorList>
            <person name="Zafar N."/>
            <person name="Inman J."/>
            <person name="Hall N."/>
            <person name="Lorenzi H."/>
            <person name="Caler E."/>
        </authorList>
    </citation>
    <scope>NUCLEOTIDE SEQUENCE [LARGE SCALE GENOMIC DNA]</scope>
    <source>
        <strain evidence="10 11">IP1</strain>
    </source>
</reference>
<keyword evidence="6 8" id="KW-0472">Membrane</keyword>
<feature type="domain" description="SEC63" evidence="9">
    <location>
        <begin position="227"/>
        <end position="552"/>
    </location>
</feature>
<dbReference type="InterPro" id="IPR004179">
    <property type="entry name" value="Sec63-dom"/>
</dbReference>
<evidence type="ECO:0000256" key="3">
    <source>
        <dbReference type="ARBA" id="ARBA00022692"/>
    </source>
</evidence>
<feature type="transmembrane region" description="Helical" evidence="8">
    <location>
        <begin position="182"/>
        <end position="208"/>
    </location>
</feature>
<comment type="subcellular location">
    <subcellularLocation>
        <location evidence="2">Endoplasmic reticulum</location>
    </subcellularLocation>
    <subcellularLocation>
        <location evidence="1">Membrane</location>
        <topology evidence="1">Multi-pass membrane protein</topology>
    </subcellularLocation>
</comment>
<evidence type="ECO:0000256" key="4">
    <source>
        <dbReference type="ARBA" id="ARBA00022824"/>
    </source>
</evidence>
<dbReference type="GeneID" id="14886325"/>
<dbReference type="SUPFAM" id="SSF158702">
    <property type="entry name" value="Sec63 N-terminal domain-like"/>
    <property type="match status" value="1"/>
</dbReference>
<dbReference type="SUPFAM" id="SSF81296">
    <property type="entry name" value="E set domains"/>
    <property type="match status" value="1"/>
</dbReference>
<dbReference type="VEuPathDB" id="AmoebaDB:EIN_098620"/>
<evidence type="ECO:0000256" key="7">
    <source>
        <dbReference type="ARBA" id="ARBA00023186"/>
    </source>
</evidence>
<name>A0A0A1U0V2_ENTIV</name>
<keyword evidence="3 8" id="KW-0812">Transmembrane</keyword>
<sequence>MNVPYYYDTQLSIVYASYLTMTISVIMSLCFIAFYLKKGRSFPCKCRKCTKQALPNWKKPMTLKRFVFLIFFAFMLYVTFVFNKWRIVYSTPSGFPYNPFTVLNLTTSSNLLSVEQRYYENTIKYMLGKMTPTHHRNYMQQTAAFALIKNEESFTQWKKQFEQPSQNVIALPFFLSPYSNPMYFIFMAYNTIIFLVFPLLVVVLYFFLKKYQLITRERPYKQHNVKEVLDMSLTNYVSLQDLLNYLCHSNVITRGIDIESEDELALSILLAQLPQDSFYRIPQDLEKRSFKAYVMILCYLTRTKMPRYMEENLARVIPLFQSEALEIVDYFYERQNLDAVVLAVRVGQMIYQACTPHTDFFQLPDFETNQIPLMKKITTVSLSTLQPFERQQKLQEICSSSTQLALWKNYLMFFPGNLEVDMSNVDIYRLVPTDTLNYVVDVEIIIRRPPIFFEYTQFFDKETNKLVGTQEIPVEYSDVPVHTPYTGKNTLERFFLFVEIEGTTVAFHKKVLNIPFSASPIKVVFSTHIHSGVSTIKFWAYLVSECYIGCEYCLKKTVKLVEA</sequence>
<organism evidence="10 11">
    <name type="scientific">Entamoeba invadens IP1</name>
    <dbReference type="NCBI Taxonomy" id="370355"/>
    <lineage>
        <taxon>Eukaryota</taxon>
        <taxon>Amoebozoa</taxon>
        <taxon>Evosea</taxon>
        <taxon>Archamoebae</taxon>
        <taxon>Mastigamoebida</taxon>
        <taxon>Entamoebidae</taxon>
        <taxon>Entamoeba</taxon>
    </lineage>
</organism>
<dbReference type="RefSeq" id="XP_004254306.1">
    <property type="nucleotide sequence ID" value="XM_004254258.1"/>
</dbReference>
<feature type="transmembrane region" description="Helical" evidence="8">
    <location>
        <begin position="66"/>
        <end position="85"/>
    </location>
</feature>
<dbReference type="Pfam" id="PF02889">
    <property type="entry name" value="Sec63"/>
    <property type="match status" value="1"/>
</dbReference>
<accession>A0A0A1U0V2</accession>